<evidence type="ECO:0000313" key="2">
    <source>
        <dbReference type="Proteomes" id="UP000030764"/>
    </source>
</evidence>
<dbReference type="EMBL" id="KL363260">
    <property type="protein sequence ID" value="KFD50037.1"/>
    <property type="molecule type" value="Genomic_DNA"/>
</dbReference>
<keyword evidence="2" id="KW-1185">Reference proteome</keyword>
<evidence type="ECO:0000313" key="1">
    <source>
        <dbReference type="EMBL" id="KFD50037.1"/>
    </source>
</evidence>
<accession>A0A085LYJ1</accession>
<gene>
    <name evidence="1" type="ORF">M513_09130</name>
</gene>
<dbReference type="Proteomes" id="UP000030764">
    <property type="component" value="Unassembled WGS sequence"/>
</dbReference>
<feature type="non-terminal residue" evidence="1">
    <location>
        <position position="1"/>
    </location>
</feature>
<sequence>VSLVWSVFMVTSHSTRPTLAETSAVSSTL</sequence>
<organism evidence="1 2">
    <name type="scientific">Trichuris suis</name>
    <name type="common">pig whipworm</name>
    <dbReference type="NCBI Taxonomy" id="68888"/>
    <lineage>
        <taxon>Eukaryota</taxon>
        <taxon>Metazoa</taxon>
        <taxon>Ecdysozoa</taxon>
        <taxon>Nematoda</taxon>
        <taxon>Enoplea</taxon>
        <taxon>Dorylaimia</taxon>
        <taxon>Trichinellida</taxon>
        <taxon>Trichuridae</taxon>
        <taxon>Trichuris</taxon>
    </lineage>
</organism>
<dbReference type="AlphaFoldDB" id="A0A085LYJ1"/>
<proteinExistence type="predicted"/>
<name>A0A085LYJ1_9BILA</name>
<protein>
    <submittedName>
        <fullName evidence="1">Uncharacterized protein</fullName>
    </submittedName>
</protein>
<feature type="non-terminal residue" evidence="1">
    <location>
        <position position="29"/>
    </location>
</feature>
<reference evidence="1 2" key="1">
    <citation type="journal article" date="2014" name="Nat. Genet.">
        <title>Genome and transcriptome of the porcine whipworm Trichuris suis.</title>
        <authorList>
            <person name="Jex A.R."/>
            <person name="Nejsum P."/>
            <person name="Schwarz E.M."/>
            <person name="Hu L."/>
            <person name="Young N.D."/>
            <person name="Hall R.S."/>
            <person name="Korhonen P.K."/>
            <person name="Liao S."/>
            <person name="Thamsborg S."/>
            <person name="Xia J."/>
            <person name="Xu P."/>
            <person name="Wang S."/>
            <person name="Scheerlinck J.P."/>
            <person name="Hofmann A."/>
            <person name="Sternberg P.W."/>
            <person name="Wang J."/>
            <person name="Gasser R.B."/>
        </authorList>
    </citation>
    <scope>NUCLEOTIDE SEQUENCE [LARGE SCALE GENOMIC DNA]</scope>
    <source>
        <strain evidence="1">DCEP-RM93M</strain>
    </source>
</reference>